<evidence type="ECO:0000313" key="2">
    <source>
        <dbReference type="Proteomes" id="UP000692954"/>
    </source>
</evidence>
<organism evidence="1 2">
    <name type="scientific">Paramecium sonneborni</name>
    <dbReference type="NCBI Taxonomy" id="65129"/>
    <lineage>
        <taxon>Eukaryota</taxon>
        <taxon>Sar</taxon>
        <taxon>Alveolata</taxon>
        <taxon>Ciliophora</taxon>
        <taxon>Intramacronucleata</taxon>
        <taxon>Oligohymenophorea</taxon>
        <taxon>Peniculida</taxon>
        <taxon>Parameciidae</taxon>
        <taxon>Paramecium</taxon>
    </lineage>
</organism>
<dbReference type="Proteomes" id="UP000692954">
    <property type="component" value="Unassembled WGS sequence"/>
</dbReference>
<reference evidence="1" key="1">
    <citation type="submission" date="2021-01" db="EMBL/GenBank/DDBJ databases">
        <authorList>
            <consortium name="Genoscope - CEA"/>
            <person name="William W."/>
        </authorList>
    </citation>
    <scope>NUCLEOTIDE SEQUENCE</scope>
</reference>
<protein>
    <submittedName>
        <fullName evidence="1">Uncharacterized protein</fullName>
    </submittedName>
</protein>
<dbReference type="AlphaFoldDB" id="A0A8S1R776"/>
<proteinExistence type="predicted"/>
<name>A0A8S1R776_9CILI</name>
<accession>A0A8S1R776</accession>
<gene>
    <name evidence="1" type="ORF">PSON_ATCC_30995.1.T1430011</name>
</gene>
<dbReference type="EMBL" id="CAJJDN010000143">
    <property type="protein sequence ID" value="CAD8123135.1"/>
    <property type="molecule type" value="Genomic_DNA"/>
</dbReference>
<evidence type="ECO:0000313" key="1">
    <source>
        <dbReference type="EMBL" id="CAD8123135.1"/>
    </source>
</evidence>
<keyword evidence="2" id="KW-1185">Reference proteome</keyword>
<sequence>MIEMISRDFIHSKQFYHFIWRRNRYQKSERFIFCGIETILRDQFLNKKSLLKIAFTINANRMHQQKFNQVI</sequence>
<comment type="caution">
    <text evidence="1">The sequence shown here is derived from an EMBL/GenBank/DDBJ whole genome shotgun (WGS) entry which is preliminary data.</text>
</comment>